<dbReference type="GO" id="GO:1990281">
    <property type="term" value="C:efflux pump complex"/>
    <property type="evidence" value="ECO:0007669"/>
    <property type="project" value="TreeGrafter"/>
</dbReference>
<feature type="domain" description="YknX-like C-terminal permuted SH3-like" evidence="7">
    <location>
        <begin position="304"/>
        <end position="371"/>
    </location>
</feature>
<dbReference type="AlphaFoldDB" id="A0A4U1JIR4"/>
<evidence type="ECO:0000259" key="4">
    <source>
        <dbReference type="Pfam" id="PF25876"/>
    </source>
</evidence>
<evidence type="ECO:0000256" key="2">
    <source>
        <dbReference type="SAM" id="Coils"/>
    </source>
</evidence>
<dbReference type="InterPro" id="IPR058625">
    <property type="entry name" value="MdtA-like_BSH"/>
</dbReference>
<evidence type="ECO:0000259" key="7">
    <source>
        <dbReference type="Pfam" id="PF25989"/>
    </source>
</evidence>
<name>A0A4U1JIR4_9BACT</name>
<evidence type="ECO:0000259" key="6">
    <source>
        <dbReference type="Pfam" id="PF25954"/>
    </source>
</evidence>
<dbReference type="PANTHER" id="PTHR30469:SF15">
    <property type="entry name" value="HLYD FAMILY OF SECRETION PROTEINS"/>
    <property type="match status" value="1"/>
</dbReference>
<feature type="domain" description="Multidrug resistance protein MdtA-like alpha-helical hairpin" evidence="4">
    <location>
        <begin position="115"/>
        <end position="183"/>
    </location>
</feature>
<dbReference type="EMBL" id="SSMQ01000002">
    <property type="protein sequence ID" value="TKD12581.1"/>
    <property type="molecule type" value="Genomic_DNA"/>
</dbReference>
<dbReference type="InterPro" id="IPR058792">
    <property type="entry name" value="Beta-barrel_RND_2"/>
</dbReference>
<dbReference type="Pfam" id="PF25954">
    <property type="entry name" value="Beta-barrel_RND_2"/>
    <property type="match status" value="1"/>
</dbReference>
<feature type="coiled-coil region" evidence="2">
    <location>
        <begin position="114"/>
        <end position="141"/>
    </location>
</feature>
<keyword evidence="2" id="KW-0175">Coiled coil</keyword>
<proteinExistence type="inferred from homology"/>
<comment type="similarity">
    <text evidence="1">Belongs to the membrane fusion protein (MFP) (TC 8.A.1) family.</text>
</comment>
<dbReference type="Gene3D" id="1.10.287.470">
    <property type="entry name" value="Helix hairpin bin"/>
    <property type="match status" value="1"/>
</dbReference>
<protein>
    <submittedName>
        <fullName evidence="8">Efflux RND transporter periplasmic adaptor subunit</fullName>
    </submittedName>
</protein>
<dbReference type="GO" id="GO:0015562">
    <property type="term" value="F:efflux transmembrane transporter activity"/>
    <property type="evidence" value="ECO:0007669"/>
    <property type="project" value="TreeGrafter"/>
</dbReference>
<dbReference type="Pfam" id="PF25876">
    <property type="entry name" value="HH_MFP_RND"/>
    <property type="match status" value="1"/>
</dbReference>
<feature type="domain" description="Multidrug resistance protein MdtA-like barrel-sandwich hybrid" evidence="5">
    <location>
        <begin position="74"/>
        <end position="214"/>
    </location>
</feature>
<evidence type="ECO:0000313" key="9">
    <source>
        <dbReference type="Proteomes" id="UP000309215"/>
    </source>
</evidence>
<dbReference type="Pfam" id="PF25989">
    <property type="entry name" value="YknX_C"/>
    <property type="match status" value="1"/>
</dbReference>
<dbReference type="InterPro" id="IPR058624">
    <property type="entry name" value="MdtA-like_HH"/>
</dbReference>
<keyword evidence="9" id="KW-1185">Reference proteome</keyword>
<dbReference type="Gene3D" id="2.40.50.100">
    <property type="match status" value="1"/>
</dbReference>
<dbReference type="InterPro" id="IPR058637">
    <property type="entry name" value="YknX-like_C"/>
</dbReference>
<reference evidence="8 9" key="1">
    <citation type="submission" date="2019-04" db="EMBL/GenBank/DDBJ databases">
        <authorList>
            <person name="Li Y."/>
            <person name="Wang J."/>
        </authorList>
    </citation>
    <scope>NUCLEOTIDE SEQUENCE [LARGE SCALE GENOMIC DNA]</scope>
    <source>
        <strain evidence="8 9">DSM 14668</strain>
    </source>
</reference>
<comment type="caution">
    <text evidence="8">The sequence shown here is derived from an EMBL/GenBank/DDBJ whole genome shotgun (WGS) entry which is preliminary data.</text>
</comment>
<dbReference type="OrthoDB" id="9772050at2"/>
<gene>
    <name evidence="8" type="ORF">E8A74_02165</name>
</gene>
<dbReference type="PANTHER" id="PTHR30469">
    <property type="entry name" value="MULTIDRUG RESISTANCE PROTEIN MDTA"/>
    <property type="match status" value="1"/>
</dbReference>
<dbReference type="Pfam" id="PF25917">
    <property type="entry name" value="BSH_RND"/>
    <property type="match status" value="1"/>
</dbReference>
<dbReference type="Proteomes" id="UP000309215">
    <property type="component" value="Unassembled WGS sequence"/>
</dbReference>
<dbReference type="NCBIfam" id="TIGR01730">
    <property type="entry name" value="RND_mfp"/>
    <property type="match status" value="1"/>
</dbReference>
<evidence type="ECO:0000259" key="5">
    <source>
        <dbReference type="Pfam" id="PF25917"/>
    </source>
</evidence>
<dbReference type="Gene3D" id="2.40.30.170">
    <property type="match status" value="1"/>
</dbReference>
<dbReference type="RefSeq" id="WP_136927218.1">
    <property type="nucleotide sequence ID" value="NZ_SSMQ01000002.1"/>
</dbReference>
<sequence length="412" mass="43046">MPVFATPRRLSVWLTLGITLLVIALFGCSKKDEGAGPPGGGKGKMAFPVELAPVPGERVEYSVTAVGSVDAYERVQVTARVSGVIEHVRFAEGDVVKKGQVLVEIDPARFNLAVRSAKATLERAQASAAEAQQNLDRREKAGEDGAGVFSKEDVDGWRTRARTGAAQVAEARAALDEANLNLRDAYVRAPIEGKMQTRTVQTGQFVQPGAVLGTVLRRDPLLLRFPVPEADAPRLSAGMNVSFKVTGIEHDFTAKITLVADAADPATRMVPIVAEVADEKKDSLRPGAFADVTVRVGATENAPVIPQTAIRPSEKGFLAFVVENNVAHERVLALGMRTADGRVEVRKGLSPGEMLVVRGAEPLRDGTTVRVVPPGQGPGKGPPGASSAAAPPGTSSAPSEGVGAPAKGGSAP</sequence>
<dbReference type="SUPFAM" id="SSF111369">
    <property type="entry name" value="HlyD-like secretion proteins"/>
    <property type="match status" value="1"/>
</dbReference>
<evidence type="ECO:0000256" key="1">
    <source>
        <dbReference type="ARBA" id="ARBA00009477"/>
    </source>
</evidence>
<evidence type="ECO:0000313" key="8">
    <source>
        <dbReference type="EMBL" id="TKD12581.1"/>
    </source>
</evidence>
<organism evidence="8 9">
    <name type="scientific">Polyangium fumosum</name>
    <dbReference type="NCBI Taxonomy" id="889272"/>
    <lineage>
        <taxon>Bacteria</taxon>
        <taxon>Pseudomonadati</taxon>
        <taxon>Myxococcota</taxon>
        <taxon>Polyangia</taxon>
        <taxon>Polyangiales</taxon>
        <taxon>Polyangiaceae</taxon>
        <taxon>Polyangium</taxon>
    </lineage>
</organism>
<dbReference type="Gene3D" id="2.40.420.20">
    <property type="match status" value="1"/>
</dbReference>
<dbReference type="InterPro" id="IPR006143">
    <property type="entry name" value="RND_pump_MFP"/>
</dbReference>
<feature type="compositionally biased region" description="Low complexity" evidence="3">
    <location>
        <begin position="383"/>
        <end position="401"/>
    </location>
</feature>
<feature type="region of interest" description="Disordered" evidence="3">
    <location>
        <begin position="365"/>
        <end position="412"/>
    </location>
</feature>
<accession>A0A4U1JIR4</accession>
<feature type="domain" description="CusB-like beta-barrel" evidence="6">
    <location>
        <begin position="225"/>
        <end position="295"/>
    </location>
</feature>
<evidence type="ECO:0000256" key="3">
    <source>
        <dbReference type="SAM" id="MobiDB-lite"/>
    </source>
</evidence>